<name>A0A4Q9Q421_9APHY</name>
<evidence type="ECO:0000313" key="2">
    <source>
        <dbReference type="Proteomes" id="UP000292082"/>
    </source>
</evidence>
<accession>A0A4Q9Q421</accession>
<organism evidence="1 2">
    <name type="scientific">Dichomitus squalens</name>
    <dbReference type="NCBI Taxonomy" id="114155"/>
    <lineage>
        <taxon>Eukaryota</taxon>
        <taxon>Fungi</taxon>
        <taxon>Dikarya</taxon>
        <taxon>Basidiomycota</taxon>
        <taxon>Agaricomycotina</taxon>
        <taxon>Agaricomycetes</taxon>
        <taxon>Polyporales</taxon>
        <taxon>Polyporaceae</taxon>
        <taxon>Dichomitus</taxon>
    </lineage>
</organism>
<dbReference type="EMBL" id="ML145096">
    <property type="protein sequence ID" value="TBU61925.1"/>
    <property type="molecule type" value="Genomic_DNA"/>
</dbReference>
<proteinExistence type="predicted"/>
<evidence type="ECO:0000313" key="1">
    <source>
        <dbReference type="EMBL" id="TBU61925.1"/>
    </source>
</evidence>
<protein>
    <submittedName>
        <fullName evidence="1">Uncharacterized protein</fullName>
    </submittedName>
</protein>
<reference evidence="1 2" key="1">
    <citation type="submission" date="2019-01" db="EMBL/GenBank/DDBJ databases">
        <title>Draft genome sequences of three monokaryotic isolates of the white-rot basidiomycete fungus Dichomitus squalens.</title>
        <authorList>
            <consortium name="DOE Joint Genome Institute"/>
            <person name="Lopez S.C."/>
            <person name="Andreopoulos B."/>
            <person name="Pangilinan J."/>
            <person name="Lipzen A."/>
            <person name="Riley R."/>
            <person name="Ahrendt S."/>
            <person name="Ng V."/>
            <person name="Barry K."/>
            <person name="Daum C."/>
            <person name="Grigoriev I.V."/>
            <person name="Hilden K.S."/>
            <person name="Makela M.R."/>
            <person name="de Vries R.P."/>
        </authorList>
    </citation>
    <scope>NUCLEOTIDE SEQUENCE [LARGE SCALE GENOMIC DNA]</scope>
    <source>
        <strain evidence="1 2">CBS 464.89</strain>
    </source>
</reference>
<sequence length="78" mass="8522">MLRKMCGQIVLQLHASSSQTYCAQTVQAARCGRGWLLSSFVHTVGAIVRRSSIPRDVGRCAGRILIVAATRLTRPRAL</sequence>
<dbReference type="AlphaFoldDB" id="A0A4Q9Q421"/>
<dbReference type="Proteomes" id="UP000292082">
    <property type="component" value="Unassembled WGS sequence"/>
</dbReference>
<keyword evidence="2" id="KW-1185">Reference proteome</keyword>
<gene>
    <name evidence="1" type="ORF">BD310DRAFT_920161</name>
</gene>